<proteinExistence type="predicted"/>
<sequence length="225" mass="26792">MICVLLIIFILYFISFIVTENYYYRNKNYFKHNYKEYDDFISKETCYTFKQKIVNNIYFEDNPLNDSFKNTKGILIEFTDKNDYNAFQSKNLEFLYPYYKKIKKPYANHFIFNILAIPPSKKKKMSIAYHYDSTLSLNEIDESYFSHDIVPECVSVTYIAQPKHMKNGKLQLIKYGNWINVGNITPSIGKMVEFNGKLYHGVESFYDLDNSNTYRISLVLEQYCV</sequence>
<evidence type="ECO:0008006" key="2">
    <source>
        <dbReference type="Google" id="ProtNLM"/>
    </source>
</evidence>
<name>A0A6C0KLS7_9ZZZZ</name>
<dbReference type="AlphaFoldDB" id="A0A6C0KLS7"/>
<reference evidence="1" key="1">
    <citation type="journal article" date="2020" name="Nature">
        <title>Giant virus diversity and host interactions through global metagenomics.</title>
        <authorList>
            <person name="Schulz F."/>
            <person name="Roux S."/>
            <person name="Paez-Espino D."/>
            <person name="Jungbluth S."/>
            <person name="Walsh D.A."/>
            <person name="Denef V.J."/>
            <person name="McMahon K.D."/>
            <person name="Konstantinidis K.T."/>
            <person name="Eloe-Fadrosh E.A."/>
            <person name="Kyrpides N.C."/>
            <person name="Woyke T."/>
        </authorList>
    </citation>
    <scope>NUCLEOTIDE SEQUENCE</scope>
    <source>
        <strain evidence="1">GVMAG-S-3300012919-55</strain>
    </source>
</reference>
<protein>
    <recommendedName>
        <fullName evidence="2">Prolyl 4-hydroxylase alpha subunit Fe(2+) 2OG dioxygenase domain-containing protein</fullName>
    </recommendedName>
</protein>
<accession>A0A6C0KLS7</accession>
<organism evidence="1">
    <name type="scientific">viral metagenome</name>
    <dbReference type="NCBI Taxonomy" id="1070528"/>
    <lineage>
        <taxon>unclassified sequences</taxon>
        <taxon>metagenomes</taxon>
        <taxon>organismal metagenomes</taxon>
    </lineage>
</organism>
<dbReference type="EMBL" id="MN740917">
    <property type="protein sequence ID" value="QHU17717.1"/>
    <property type="molecule type" value="Genomic_DNA"/>
</dbReference>
<evidence type="ECO:0000313" key="1">
    <source>
        <dbReference type="EMBL" id="QHU17717.1"/>
    </source>
</evidence>